<evidence type="ECO:0000256" key="8">
    <source>
        <dbReference type="PIRSR" id="PIRSR610122-1"/>
    </source>
</evidence>
<dbReference type="CDD" id="cd00827">
    <property type="entry name" value="init_cond_enzymes"/>
    <property type="match status" value="1"/>
</dbReference>
<evidence type="ECO:0000256" key="1">
    <source>
        <dbReference type="ARBA" id="ARBA00005218"/>
    </source>
</evidence>
<dbReference type="STRING" id="318479.A0A0N4U0P9"/>
<dbReference type="PANTHER" id="PTHR43323">
    <property type="entry name" value="3-HYDROXY-3-METHYLGLUTARYL COENZYME A SYNTHASE"/>
    <property type="match status" value="1"/>
</dbReference>
<keyword evidence="6 10" id="KW-0756">Sterol biosynthesis</keyword>
<dbReference type="PROSITE" id="PS01226">
    <property type="entry name" value="HMG_COA_SYNTHASE"/>
    <property type="match status" value="1"/>
</dbReference>
<comment type="catalytic activity">
    <reaction evidence="7">
        <text>acetoacetyl-CoA + acetyl-CoA + H2O = (3S)-3-hydroxy-3-methylglutaryl-CoA + CoA + H(+)</text>
        <dbReference type="Rhea" id="RHEA:10188"/>
        <dbReference type="ChEBI" id="CHEBI:15377"/>
        <dbReference type="ChEBI" id="CHEBI:15378"/>
        <dbReference type="ChEBI" id="CHEBI:43074"/>
        <dbReference type="ChEBI" id="CHEBI:57286"/>
        <dbReference type="ChEBI" id="CHEBI:57287"/>
        <dbReference type="ChEBI" id="CHEBI:57288"/>
        <dbReference type="EC" id="2.3.3.10"/>
    </reaction>
    <physiologicalReaction direction="left-to-right" evidence="7">
        <dbReference type="Rhea" id="RHEA:10189"/>
    </physiologicalReaction>
</comment>
<sequence length="375" mass="41884">MNSNIAEMSPNLVGIRAFELYFPRTYVNQNDLEMFDNVSSGKYTIGFGQEQMGFCGDHEDVASICMTVLSKLLNNYDIDTKNVGFLVVGSETLIDKSKSVKTQLMDMFGDNTDIEGVDVKNACFGGTQALFHAIDWIYANWATEERYAIVVMGDIAIYEAGPARCTGGAGAFAALIGPNALISFDRGLRATFMTNEWDFYKPVIGQTTEYPQVDGVASLKSYFRSLDAVYSKYYINMSTFDALFFHSPFSRLVQKAFGRITYGDFIRKKQNYFKSKAIDRLAIIAASEDMWELKCDPYLFFNRRVGNMYTSSLYAQLVAFFHKSTCIESVIGKRLLFFSYGSGAASAMFSATVGDVDLSNSGIKSLVLYDRSEIC</sequence>
<name>A0A0N4U0P9_DRAME</name>
<keyword evidence="5 10" id="KW-0752">Steroid biosynthesis</keyword>
<dbReference type="Proteomes" id="UP000038040">
    <property type="component" value="Unplaced"/>
</dbReference>
<evidence type="ECO:0000256" key="10">
    <source>
        <dbReference type="RuleBase" id="RU364071"/>
    </source>
</evidence>
<gene>
    <name evidence="13" type="ORF">DME_LOCUS4496</name>
</gene>
<feature type="active site" description="Acyl-thioester intermediate" evidence="8">
    <location>
        <position position="123"/>
    </location>
</feature>
<evidence type="ECO:0000313" key="13">
    <source>
        <dbReference type="EMBL" id="VDN54523.1"/>
    </source>
</evidence>
<keyword evidence="10" id="KW-1207">Sterol metabolism</keyword>
<comment type="function">
    <text evidence="10">Catalyzes the condensation of acetyl-CoA with acetoacetyl-CoA to form HMG-CoA.</text>
</comment>
<dbReference type="GO" id="GO:0010142">
    <property type="term" value="P:farnesyl diphosphate biosynthetic process, mevalonate pathway"/>
    <property type="evidence" value="ECO:0007669"/>
    <property type="project" value="InterPro"/>
</dbReference>
<dbReference type="EMBL" id="UYYG01001150">
    <property type="protein sequence ID" value="VDN54523.1"/>
    <property type="molecule type" value="Genomic_DNA"/>
</dbReference>
<reference evidence="13 15" key="2">
    <citation type="submission" date="2018-11" db="EMBL/GenBank/DDBJ databases">
        <authorList>
            <consortium name="Pathogen Informatics"/>
        </authorList>
    </citation>
    <scope>NUCLEOTIDE SEQUENCE [LARGE SCALE GENOMIC DNA]</scope>
</reference>
<evidence type="ECO:0000313" key="16">
    <source>
        <dbReference type="WBParaSite" id="DME_0000013601-mRNA-1"/>
    </source>
</evidence>
<keyword evidence="10" id="KW-0444">Lipid biosynthesis</keyword>
<keyword evidence="10" id="KW-0753">Steroid metabolism</keyword>
<organism evidence="14 16">
    <name type="scientific">Dracunculus medinensis</name>
    <name type="common">Guinea worm</name>
    <dbReference type="NCBI Taxonomy" id="318479"/>
    <lineage>
        <taxon>Eukaryota</taxon>
        <taxon>Metazoa</taxon>
        <taxon>Ecdysozoa</taxon>
        <taxon>Nematoda</taxon>
        <taxon>Chromadorea</taxon>
        <taxon>Rhabditida</taxon>
        <taxon>Spirurina</taxon>
        <taxon>Dracunculoidea</taxon>
        <taxon>Dracunculidae</taxon>
        <taxon>Dracunculus</taxon>
    </lineage>
</organism>
<feature type="domain" description="Hydroxymethylglutaryl-coenzyme A synthase C-terminal" evidence="12">
    <location>
        <begin position="182"/>
        <end position="355"/>
    </location>
</feature>
<proteinExistence type="inferred from homology"/>
<comment type="pathway">
    <text evidence="1 10">Metabolic intermediate biosynthesis; (R)-mevalonate biosynthesis; (R)-mevalonate from acetyl-CoA: step 2/3.</text>
</comment>
<feature type="binding site" evidence="9">
    <location>
        <position position="218"/>
    </location>
    <ligand>
        <name>CoA</name>
        <dbReference type="ChEBI" id="CHEBI:57287"/>
    </ligand>
</feature>
<evidence type="ECO:0000256" key="5">
    <source>
        <dbReference type="ARBA" id="ARBA00022955"/>
    </source>
</evidence>
<dbReference type="InterPro" id="IPR016039">
    <property type="entry name" value="Thiolase-like"/>
</dbReference>
<dbReference type="AlphaFoldDB" id="A0A0N4U0P9"/>
<dbReference type="PANTHER" id="PTHR43323:SF2">
    <property type="entry name" value="HYDROXYMETHYLGLUTARYL-COA SYNTHASE"/>
    <property type="match status" value="1"/>
</dbReference>
<dbReference type="OrthoDB" id="1269963at2759"/>
<comment type="similarity">
    <text evidence="2 10">Belongs to the thiolase-like superfamily. HMG-CoA synthase family.</text>
</comment>
<dbReference type="Gene3D" id="3.40.47.10">
    <property type="match status" value="1"/>
</dbReference>
<evidence type="ECO:0000259" key="12">
    <source>
        <dbReference type="Pfam" id="PF08540"/>
    </source>
</evidence>
<evidence type="ECO:0000256" key="4">
    <source>
        <dbReference type="ARBA" id="ARBA00022679"/>
    </source>
</evidence>
<dbReference type="WBParaSite" id="DME_0000013601-mRNA-1">
    <property type="protein sequence ID" value="DME_0000013601-mRNA-1"/>
    <property type="gene ID" value="DME_0000013601"/>
</dbReference>
<keyword evidence="15" id="KW-1185">Reference proteome</keyword>
<dbReference type="Pfam" id="PF01154">
    <property type="entry name" value="HMG_CoA_synt_N"/>
    <property type="match status" value="1"/>
</dbReference>
<evidence type="ECO:0000256" key="2">
    <source>
        <dbReference type="ARBA" id="ARBA00007061"/>
    </source>
</evidence>
<feature type="active site" description="Proton donor/acceptor" evidence="8">
    <location>
        <position position="246"/>
    </location>
</feature>
<dbReference type="Proteomes" id="UP000274756">
    <property type="component" value="Unassembled WGS sequence"/>
</dbReference>
<evidence type="ECO:0000256" key="7">
    <source>
        <dbReference type="ARBA" id="ARBA00049887"/>
    </source>
</evidence>
<feature type="active site" description="Proton donor/acceptor" evidence="8">
    <location>
        <position position="91"/>
    </location>
</feature>
<evidence type="ECO:0000259" key="11">
    <source>
        <dbReference type="Pfam" id="PF01154"/>
    </source>
</evidence>
<dbReference type="GO" id="GO:0016126">
    <property type="term" value="P:sterol biosynthetic process"/>
    <property type="evidence" value="ECO:0007669"/>
    <property type="project" value="UniProtKB-KW"/>
</dbReference>
<dbReference type="SUPFAM" id="SSF53901">
    <property type="entry name" value="Thiolase-like"/>
    <property type="match status" value="2"/>
</dbReference>
<evidence type="ECO:0000313" key="15">
    <source>
        <dbReference type="Proteomes" id="UP000274756"/>
    </source>
</evidence>
<dbReference type="Pfam" id="PF08540">
    <property type="entry name" value="HMG_CoA_synt_C"/>
    <property type="match status" value="1"/>
</dbReference>
<evidence type="ECO:0000313" key="14">
    <source>
        <dbReference type="Proteomes" id="UP000038040"/>
    </source>
</evidence>
<evidence type="ECO:0000256" key="3">
    <source>
        <dbReference type="ARBA" id="ARBA00012978"/>
    </source>
</evidence>
<evidence type="ECO:0000256" key="6">
    <source>
        <dbReference type="ARBA" id="ARBA00023011"/>
    </source>
</evidence>
<dbReference type="UniPathway" id="UPA00058">
    <property type="reaction ID" value="UER00102"/>
</dbReference>
<dbReference type="InterPro" id="IPR013746">
    <property type="entry name" value="HMG_CoA_synt_C_dom"/>
</dbReference>
<keyword evidence="4 10" id="KW-0808">Transferase</keyword>
<dbReference type="InterPro" id="IPR010122">
    <property type="entry name" value="HMG_CoA_synthase_euk"/>
</dbReference>
<reference evidence="16" key="1">
    <citation type="submission" date="2017-02" db="UniProtKB">
        <authorList>
            <consortium name="WormBaseParasite"/>
        </authorList>
    </citation>
    <scope>IDENTIFICATION</scope>
</reference>
<keyword evidence="10" id="KW-0443">Lipid metabolism</keyword>
<dbReference type="NCBIfam" id="TIGR01833">
    <property type="entry name" value="HMG-CoA-S_euk"/>
    <property type="match status" value="1"/>
</dbReference>
<feature type="domain" description="Hydroxymethylglutaryl-coenzyme A synthase N-terminal" evidence="11">
    <location>
        <begin position="10"/>
        <end position="180"/>
    </location>
</feature>
<dbReference type="InterPro" id="IPR013528">
    <property type="entry name" value="HMG_CoA_synth_N"/>
</dbReference>
<evidence type="ECO:0000256" key="9">
    <source>
        <dbReference type="PIRSR" id="PIRSR610122-2"/>
    </source>
</evidence>
<dbReference type="GO" id="GO:0004421">
    <property type="term" value="F:hydroxymethylglutaryl-CoA synthase activity"/>
    <property type="evidence" value="ECO:0007669"/>
    <property type="project" value="UniProtKB-EC"/>
</dbReference>
<dbReference type="GO" id="GO:0006084">
    <property type="term" value="P:acetyl-CoA metabolic process"/>
    <property type="evidence" value="ECO:0007669"/>
    <property type="project" value="InterPro"/>
</dbReference>
<feature type="binding site" evidence="9">
    <location>
        <position position="255"/>
    </location>
    <ligand>
        <name>CoA</name>
        <dbReference type="ChEBI" id="CHEBI:57287"/>
    </ligand>
</feature>
<dbReference type="InterPro" id="IPR000590">
    <property type="entry name" value="HMG_CoA_synt_AS"/>
</dbReference>
<dbReference type="EC" id="2.3.3.10" evidence="3 10"/>
<protein>
    <recommendedName>
        <fullName evidence="3 10">Hydroxymethylglutaryl-CoA synthase</fullName>
        <shortName evidence="10">HMG-CoA synthase</shortName>
        <ecNumber evidence="3 10">2.3.3.10</ecNumber>
    </recommendedName>
    <alternativeName>
        <fullName evidence="10">3-hydroxy-3-methylglutaryl coenzyme A synthase</fullName>
    </alternativeName>
</protein>
<accession>A0A0N4U0P9</accession>